<evidence type="ECO:0000313" key="22">
    <source>
        <dbReference type="EMBL" id="KAJ3664388.1"/>
    </source>
</evidence>
<dbReference type="GO" id="GO:0030158">
    <property type="term" value="F:protein xylosyltransferase activity"/>
    <property type="evidence" value="ECO:0007669"/>
    <property type="project" value="UniProtKB-EC"/>
</dbReference>
<reference evidence="22" key="1">
    <citation type="journal article" date="2023" name="G3 (Bethesda)">
        <title>Whole genome assemblies of Zophobas morio and Tenebrio molitor.</title>
        <authorList>
            <person name="Kaur S."/>
            <person name="Stinson S.A."/>
            <person name="diCenzo G.C."/>
        </authorList>
    </citation>
    <scope>NUCLEOTIDE SEQUENCE</scope>
    <source>
        <strain evidence="22">QUZm001</strain>
    </source>
</reference>
<dbReference type="GO" id="GO:0005789">
    <property type="term" value="C:endoplasmic reticulum membrane"/>
    <property type="evidence" value="ECO:0007669"/>
    <property type="project" value="UniProtKB-SubCell"/>
</dbReference>
<evidence type="ECO:0000256" key="19">
    <source>
        <dbReference type="ARBA" id="ARBA00047847"/>
    </source>
</evidence>
<dbReference type="InterPro" id="IPR002889">
    <property type="entry name" value="WSC_carb-bd"/>
</dbReference>
<keyword evidence="10" id="KW-0479">Metal-binding</keyword>
<evidence type="ECO:0000256" key="2">
    <source>
        <dbReference type="ARBA" id="ARBA00004648"/>
    </source>
</evidence>
<comment type="catalytic activity">
    <reaction evidence="19">
        <text>UDP-alpha-D-xylose + L-seryl-[protein] = 3-O-(beta-D-xylosyl)-L-seryl-[protein] + UDP + H(+)</text>
        <dbReference type="Rhea" id="RHEA:50192"/>
        <dbReference type="Rhea" id="RHEA-COMP:9863"/>
        <dbReference type="Rhea" id="RHEA-COMP:12567"/>
        <dbReference type="ChEBI" id="CHEBI:15378"/>
        <dbReference type="ChEBI" id="CHEBI:29999"/>
        <dbReference type="ChEBI" id="CHEBI:57632"/>
        <dbReference type="ChEBI" id="CHEBI:58223"/>
        <dbReference type="ChEBI" id="CHEBI:132085"/>
        <dbReference type="EC" id="2.4.2.26"/>
    </reaction>
</comment>
<comment type="caution">
    <text evidence="22">The sequence shown here is derived from an EMBL/GenBank/DDBJ whole genome shotgun (WGS) entry which is preliminary data.</text>
</comment>
<comment type="pathway">
    <text evidence="4">Glycan metabolism; heparan sulfate biosynthesis.</text>
</comment>
<gene>
    <name evidence="22" type="ORF">Zmor_008563</name>
</gene>
<dbReference type="InterPro" id="IPR043538">
    <property type="entry name" value="XYLT"/>
</dbReference>
<keyword evidence="7" id="KW-0328">Glycosyltransferase</keyword>
<evidence type="ECO:0000256" key="6">
    <source>
        <dbReference type="ARBA" id="ARBA00011972"/>
    </source>
</evidence>
<evidence type="ECO:0000256" key="12">
    <source>
        <dbReference type="ARBA" id="ARBA00022968"/>
    </source>
</evidence>
<dbReference type="GO" id="GO:0000139">
    <property type="term" value="C:Golgi membrane"/>
    <property type="evidence" value="ECO:0007669"/>
    <property type="project" value="UniProtKB-SubCell"/>
</dbReference>
<evidence type="ECO:0000256" key="8">
    <source>
        <dbReference type="ARBA" id="ARBA00022679"/>
    </source>
</evidence>
<keyword evidence="11" id="KW-0256">Endoplasmic reticulum</keyword>
<dbReference type="SMART" id="SM00321">
    <property type="entry name" value="WSC"/>
    <property type="match status" value="1"/>
</dbReference>
<evidence type="ECO:0000256" key="7">
    <source>
        <dbReference type="ARBA" id="ARBA00022676"/>
    </source>
</evidence>
<dbReference type="InterPro" id="IPR024448">
    <property type="entry name" value="XylT_C"/>
</dbReference>
<sequence length="884" mass="100684">MVASKGSNGRWLRKYKVFFLIGLVILLFQVLLAAHFLELNRTNSVDDWQPQSPKPAPQHAENGVRKKTQPTNNTVLKLEELNFKPECEITGKEAVSAIHRARTQYCKQLIANVTCRSLAGVLYSEHLSGDCPSDGRVTGKSLGCFKDESSYRLLSGYFGVSKKGNSPEYCIQMCLQSGFEYAGVEYSYECFCGNDEPPSTFKLPDSSCNMKCPGNSHAICGGYYTINVYQTGIKKFVPQVANTESPPSDEHVKIVFLLTLNGRALRQVKRLLKILYHTNHYYYIHVDVREDYLFRELLALERRFPNIHLTRRRFATIWGGASLLEMLLSCMTELLETPWRWDFVLNLSESDYPVKLISSLERFLAANRERNFVKSHGRDTQRFLQKQGLDKTFVECDMRMWRVADRVLPAGLQMDGGSDWVALSRSFVAHVAAKQPDALVAGLRQVFRHTLLPAETFFHTVLRNSRFCGSYVDNNLHVTNWKRKLGCKCQYKHVVDWCGCSPNDFRLEDWGRIQSTGSRQLYFARKFEPIVNQAVLLKLELWLFGLEKPSRKVVNLHSYWQSVYHHVDLSPSIDDGLKTTITSVGRTWSKTISNNTCTVEPKRTITATTYHVMDTYKFTLVHFKVIADSREVDIEVAFRPINMTYLVAPSALTKRIEELSVSSDFDQKEQISRNFPRILSPYSEPVLIYKFASSETTIIHNISCLWIDPTGTLSEITDISVDENAIIGHSKPLMKQPHLPGAWAVKLIQHDALIAEAKFLVTPLEFYSGLPITAKQAALIHGGSHSRVITDSFEKFLKSRYDETMLKAVSVSNAKRIGRELREWIDALFAKFYVVERMCAVKKNVEVCGVQMEECEKTTWSSYAPDPKSVIGEVNKTTGAFDIW</sequence>
<dbReference type="GO" id="GO:0015012">
    <property type="term" value="P:heparan sulfate proteoglycan biosynthetic process"/>
    <property type="evidence" value="ECO:0007669"/>
    <property type="project" value="TreeGrafter"/>
</dbReference>
<feature type="domain" description="WSC" evidence="21">
    <location>
        <begin position="138"/>
        <end position="232"/>
    </location>
</feature>
<comment type="pathway">
    <text evidence="3">Glycan metabolism; chondroitin sulfate biosynthesis.</text>
</comment>
<accession>A0AA38MQW1</accession>
<keyword evidence="8" id="KW-0808">Transferase</keyword>
<evidence type="ECO:0000256" key="18">
    <source>
        <dbReference type="ARBA" id="ARBA00042865"/>
    </source>
</evidence>
<evidence type="ECO:0000259" key="21">
    <source>
        <dbReference type="PROSITE" id="PS51212"/>
    </source>
</evidence>
<feature type="region of interest" description="Disordered" evidence="20">
    <location>
        <begin position="46"/>
        <end position="71"/>
    </location>
</feature>
<evidence type="ECO:0000256" key="16">
    <source>
        <dbReference type="ARBA" id="ARBA00023157"/>
    </source>
</evidence>
<dbReference type="GO" id="GO:0050650">
    <property type="term" value="P:chondroitin sulfate proteoglycan biosynthetic process"/>
    <property type="evidence" value="ECO:0007669"/>
    <property type="project" value="TreeGrafter"/>
</dbReference>
<evidence type="ECO:0000256" key="9">
    <source>
        <dbReference type="ARBA" id="ARBA00022692"/>
    </source>
</evidence>
<dbReference type="InterPro" id="IPR003406">
    <property type="entry name" value="Glyco_trans_14"/>
</dbReference>
<evidence type="ECO:0000256" key="13">
    <source>
        <dbReference type="ARBA" id="ARBA00022989"/>
    </source>
</evidence>
<dbReference type="Pfam" id="PF12529">
    <property type="entry name" value="Xylo_C"/>
    <property type="match status" value="1"/>
</dbReference>
<name>A0AA38MQW1_9CUCU</name>
<evidence type="ECO:0000256" key="17">
    <source>
        <dbReference type="ARBA" id="ARBA00023180"/>
    </source>
</evidence>
<evidence type="ECO:0000256" key="20">
    <source>
        <dbReference type="SAM" id="MobiDB-lite"/>
    </source>
</evidence>
<evidence type="ECO:0000256" key="10">
    <source>
        <dbReference type="ARBA" id="ARBA00022723"/>
    </source>
</evidence>
<keyword evidence="9" id="KW-0812">Transmembrane</keyword>
<dbReference type="EMBL" id="JALNTZ010000002">
    <property type="protein sequence ID" value="KAJ3664388.1"/>
    <property type="molecule type" value="Genomic_DNA"/>
</dbReference>
<proteinExistence type="inferred from homology"/>
<keyword evidence="23" id="KW-1185">Reference proteome</keyword>
<dbReference type="Pfam" id="PF01822">
    <property type="entry name" value="WSC"/>
    <property type="match status" value="1"/>
</dbReference>
<evidence type="ECO:0000256" key="4">
    <source>
        <dbReference type="ARBA" id="ARBA00005093"/>
    </source>
</evidence>
<keyword evidence="14" id="KW-0333">Golgi apparatus</keyword>
<comment type="similarity">
    <text evidence="5">Belongs to the glycosyltransferase 14 family. XylT subfamily.</text>
</comment>
<evidence type="ECO:0000256" key="3">
    <source>
        <dbReference type="ARBA" id="ARBA00004840"/>
    </source>
</evidence>
<dbReference type="GO" id="GO:0046872">
    <property type="term" value="F:metal ion binding"/>
    <property type="evidence" value="ECO:0007669"/>
    <property type="project" value="UniProtKB-KW"/>
</dbReference>
<comment type="subcellular location">
    <subcellularLocation>
        <location evidence="2">Endoplasmic reticulum membrane</location>
        <topology evidence="2">Single-pass type II membrane protein</topology>
    </subcellularLocation>
    <subcellularLocation>
        <location evidence="1">Golgi apparatus membrane</location>
        <topology evidence="1">Single-pass type II membrane protein</topology>
    </subcellularLocation>
</comment>
<dbReference type="Proteomes" id="UP001168821">
    <property type="component" value="Unassembled WGS sequence"/>
</dbReference>
<keyword evidence="17" id="KW-0325">Glycoprotein</keyword>
<keyword evidence="13" id="KW-1133">Transmembrane helix</keyword>
<evidence type="ECO:0000313" key="23">
    <source>
        <dbReference type="Proteomes" id="UP001168821"/>
    </source>
</evidence>
<evidence type="ECO:0000256" key="5">
    <source>
        <dbReference type="ARBA" id="ARBA00010195"/>
    </source>
</evidence>
<evidence type="ECO:0000256" key="11">
    <source>
        <dbReference type="ARBA" id="ARBA00022824"/>
    </source>
</evidence>
<dbReference type="EC" id="2.4.2.26" evidence="6"/>
<protein>
    <recommendedName>
        <fullName evidence="6">protein xylosyltransferase</fullName>
        <ecNumber evidence="6">2.4.2.26</ecNumber>
    </recommendedName>
    <alternativeName>
        <fullName evidence="18">Peptide O-xylosyltransferase</fullName>
    </alternativeName>
</protein>
<organism evidence="22 23">
    <name type="scientific">Zophobas morio</name>
    <dbReference type="NCBI Taxonomy" id="2755281"/>
    <lineage>
        <taxon>Eukaryota</taxon>
        <taxon>Metazoa</taxon>
        <taxon>Ecdysozoa</taxon>
        <taxon>Arthropoda</taxon>
        <taxon>Hexapoda</taxon>
        <taxon>Insecta</taxon>
        <taxon>Pterygota</taxon>
        <taxon>Neoptera</taxon>
        <taxon>Endopterygota</taxon>
        <taxon>Coleoptera</taxon>
        <taxon>Polyphaga</taxon>
        <taxon>Cucujiformia</taxon>
        <taxon>Tenebrionidae</taxon>
        <taxon>Zophobas</taxon>
    </lineage>
</organism>
<dbReference type="Pfam" id="PF02485">
    <property type="entry name" value="Branch"/>
    <property type="match status" value="1"/>
</dbReference>
<dbReference type="PROSITE" id="PS51212">
    <property type="entry name" value="WSC"/>
    <property type="match status" value="1"/>
</dbReference>
<evidence type="ECO:0000256" key="15">
    <source>
        <dbReference type="ARBA" id="ARBA00023136"/>
    </source>
</evidence>
<keyword evidence="15" id="KW-0472">Membrane</keyword>
<keyword evidence="12" id="KW-0735">Signal-anchor</keyword>
<evidence type="ECO:0000256" key="1">
    <source>
        <dbReference type="ARBA" id="ARBA00004323"/>
    </source>
</evidence>
<evidence type="ECO:0000256" key="14">
    <source>
        <dbReference type="ARBA" id="ARBA00023034"/>
    </source>
</evidence>
<dbReference type="PANTHER" id="PTHR46025">
    <property type="entry name" value="XYLOSYLTRANSFERASE OXT"/>
    <property type="match status" value="1"/>
</dbReference>
<dbReference type="AlphaFoldDB" id="A0AA38MQW1"/>
<keyword evidence="16" id="KW-1015">Disulfide bond</keyword>
<dbReference type="PANTHER" id="PTHR46025:SF3">
    <property type="entry name" value="XYLOSYLTRANSFERASE OXT"/>
    <property type="match status" value="1"/>
</dbReference>